<dbReference type="Proteomes" id="UP001190825">
    <property type="component" value="Unassembled WGS sequence"/>
</dbReference>
<accession>A0ABX4TK37</accession>
<keyword evidence="3" id="KW-1185">Reference proteome</keyword>
<evidence type="ECO:0000313" key="2">
    <source>
        <dbReference type="EMBL" id="PLU02610.1"/>
    </source>
</evidence>
<reference evidence="2 3" key="1">
    <citation type="journal article" date="2018" name="FEMS Microbiol. Ecol.">
        <title>Co-invading symbiotic mutualists of Medicago polymorpha retain high ancestral diversity and contain diverse accessory genomes.</title>
        <authorList>
            <person name="Porter S.S."/>
            <person name="Faber-Hammond J.J."/>
            <person name="Friesen M.L."/>
        </authorList>
    </citation>
    <scope>NUCLEOTIDE SEQUENCE [LARGE SCALE GENOMIC DNA]</scope>
    <source>
        <strain evidence="2 3">Str16</strain>
    </source>
</reference>
<proteinExistence type="predicted"/>
<evidence type="ECO:0000256" key="1">
    <source>
        <dbReference type="SAM" id="MobiDB-lite"/>
    </source>
</evidence>
<gene>
    <name evidence="2" type="ORF">BMJ33_16890</name>
</gene>
<name>A0ABX4TK37_9HYPH</name>
<organism evidence="2 3">
    <name type="scientific">Sinorhizobium medicae</name>
    <dbReference type="NCBI Taxonomy" id="110321"/>
    <lineage>
        <taxon>Bacteria</taxon>
        <taxon>Pseudomonadati</taxon>
        <taxon>Pseudomonadota</taxon>
        <taxon>Alphaproteobacteria</taxon>
        <taxon>Hyphomicrobiales</taxon>
        <taxon>Rhizobiaceae</taxon>
        <taxon>Sinorhizobium/Ensifer group</taxon>
        <taxon>Sinorhizobium</taxon>
    </lineage>
</organism>
<evidence type="ECO:0000313" key="3">
    <source>
        <dbReference type="Proteomes" id="UP001190825"/>
    </source>
</evidence>
<protein>
    <recommendedName>
        <fullName evidence="4">Transposase</fullName>
    </recommendedName>
</protein>
<evidence type="ECO:0008006" key="4">
    <source>
        <dbReference type="Google" id="ProtNLM"/>
    </source>
</evidence>
<comment type="caution">
    <text evidence="2">The sequence shown here is derived from an EMBL/GenBank/DDBJ whole genome shotgun (WGS) entry which is preliminary data.</text>
</comment>
<dbReference type="EMBL" id="NBUC01000079">
    <property type="protein sequence ID" value="PLU02610.1"/>
    <property type="molecule type" value="Genomic_DNA"/>
</dbReference>
<sequence length="88" mass="9851">MFKTNLMERSPMTNDMMNVRSLVEKSADAGLLREMIGFAAERLMELEIGGATGAGLFHPKQPPPSASAIPTKVACEQKRKRWPTFWKN</sequence>
<feature type="region of interest" description="Disordered" evidence="1">
    <location>
        <begin position="55"/>
        <end position="74"/>
    </location>
</feature>